<evidence type="ECO:0000313" key="10">
    <source>
        <dbReference type="EMBL" id="GIF76176.1"/>
    </source>
</evidence>
<feature type="chain" id="PRO_5046342695" description="L,D-TPase catalytic domain-containing protein" evidence="8">
    <location>
        <begin position="29"/>
        <end position="286"/>
    </location>
</feature>
<dbReference type="PROSITE" id="PS51257">
    <property type="entry name" value="PROKAR_LIPOPROTEIN"/>
    <property type="match status" value="1"/>
</dbReference>
<reference evidence="10 11" key="1">
    <citation type="submission" date="2021-01" db="EMBL/GenBank/DDBJ databases">
        <title>Whole genome shotgun sequence of Asanoa siamensis NBRC 107932.</title>
        <authorList>
            <person name="Komaki H."/>
            <person name="Tamura T."/>
        </authorList>
    </citation>
    <scope>NUCLEOTIDE SEQUENCE [LARGE SCALE GENOMIC DNA]</scope>
    <source>
        <strain evidence="10 11">NBRC 107932</strain>
    </source>
</reference>
<proteinExistence type="predicted"/>
<evidence type="ECO:0000259" key="9">
    <source>
        <dbReference type="PROSITE" id="PS52029"/>
    </source>
</evidence>
<dbReference type="Pfam" id="PF03734">
    <property type="entry name" value="YkuD"/>
    <property type="match status" value="1"/>
</dbReference>
<evidence type="ECO:0000313" key="11">
    <source>
        <dbReference type="Proteomes" id="UP000604117"/>
    </source>
</evidence>
<dbReference type="Pfam" id="PF01471">
    <property type="entry name" value="PG_binding_1"/>
    <property type="match status" value="1"/>
</dbReference>
<dbReference type="PANTHER" id="PTHR30582">
    <property type="entry name" value="L,D-TRANSPEPTIDASE"/>
    <property type="match status" value="1"/>
</dbReference>
<protein>
    <recommendedName>
        <fullName evidence="9">L,D-TPase catalytic domain-containing protein</fullName>
    </recommendedName>
</protein>
<keyword evidence="8" id="KW-0732">Signal</keyword>
<dbReference type="InterPro" id="IPR038063">
    <property type="entry name" value="Transpep_catalytic_dom"/>
</dbReference>
<feature type="signal peptide" evidence="8">
    <location>
        <begin position="1"/>
        <end position="28"/>
    </location>
</feature>
<evidence type="ECO:0000256" key="1">
    <source>
        <dbReference type="ARBA" id="ARBA00004752"/>
    </source>
</evidence>
<comment type="pathway">
    <text evidence="1 6">Cell wall biogenesis; peptidoglycan biosynthesis.</text>
</comment>
<feature type="active site" description="Proton donor/acceptor" evidence="6">
    <location>
        <position position="240"/>
    </location>
</feature>
<dbReference type="Gene3D" id="1.10.101.10">
    <property type="entry name" value="PGBD-like superfamily/PGBD"/>
    <property type="match status" value="1"/>
</dbReference>
<keyword evidence="11" id="KW-1185">Reference proteome</keyword>
<dbReference type="EMBL" id="BONE01000055">
    <property type="protein sequence ID" value="GIF76176.1"/>
    <property type="molecule type" value="Genomic_DNA"/>
</dbReference>
<dbReference type="InterPro" id="IPR050979">
    <property type="entry name" value="LD-transpeptidase"/>
</dbReference>
<dbReference type="SUPFAM" id="SSF141523">
    <property type="entry name" value="L,D-transpeptidase catalytic domain-like"/>
    <property type="match status" value="1"/>
</dbReference>
<keyword evidence="5 6" id="KW-0961">Cell wall biogenesis/degradation</keyword>
<evidence type="ECO:0000256" key="2">
    <source>
        <dbReference type="ARBA" id="ARBA00022679"/>
    </source>
</evidence>
<accession>A0ABQ4CY32</accession>
<dbReference type="PROSITE" id="PS52029">
    <property type="entry name" value="LD_TPASE"/>
    <property type="match status" value="1"/>
</dbReference>
<evidence type="ECO:0000256" key="8">
    <source>
        <dbReference type="SAM" id="SignalP"/>
    </source>
</evidence>
<dbReference type="Proteomes" id="UP000604117">
    <property type="component" value="Unassembled WGS sequence"/>
</dbReference>
<keyword evidence="4 6" id="KW-0573">Peptidoglycan synthesis</keyword>
<dbReference type="InterPro" id="IPR005490">
    <property type="entry name" value="LD_TPept_cat_dom"/>
</dbReference>
<evidence type="ECO:0000256" key="5">
    <source>
        <dbReference type="ARBA" id="ARBA00023316"/>
    </source>
</evidence>
<dbReference type="RefSeq" id="WP_203717022.1">
    <property type="nucleotide sequence ID" value="NZ_BONE01000055.1"/>
</dbReference>
<organism evidence="10 11">
    <name type="scientific">Asanoa siamensis</name>
    <dbReference type="NCBI Taxonomy" id="926357"/>
    <lineage>
        <taxon>Bacteria</taxon>
        <taxon>Bacillati</taxon>
        <taxon>Actinomycetota</taxon>
        <taxon>Actinomycetes</taxon>
        <taxon>Micromonosporales</taxon>
        <taxon>Micromonosporaceae</taxon>
        <taxon>Asanoa</taxon>
    </lineage>
</organism>
<feature type="active site" description="Nucleophile" evidence="6">
    <location>
        <position position="256"/>
    </location>
</feature>
<sequence>MHGVRATTMRLVTVAVVAVVGAGACSFAPSQSPVAGGDPVPVSATGATGASGPPDPTATPTPAPIPEKTTQKPKPPPAKPKTKPKPKPAGCPTGERQREVETALTDLGSFGTLTVDGKQSASDCAAIKRFQQRFGISPAEGRAGPTTASVAKRLAATDPRKCKAGKGLTFCVDLTNQTVLAIRDGKVILGPTVTRTGMAGGYQTPAGNYKINFRNIKEWSDPYEVWLPYWQHFVAGMGFHETTTYIHNGAIGSHGCVNLLPSDARKLWSLGKNGTPVHVYGRRPGT</sequence>
<evidence type="ECO:0000256" key="4">
    <source>
        <dbReference type="ARBA" id="ARBA00022984"/>
    </source>
</evidence>
<evidence type="ECO:0000256" key="7">
    <source>
        <dbReference type="SAM" id="MobiDB-lite"/>
    </source>
</evidence>
<dbReference type="InterPro" id="IPR002477">
    <property type="entry name" value="Peptidoglycan-bd-like"/>
</dbReference>
<name>A0ABQ4CY32_9ACTN</name>
<keyword evidence="3 6" id="KW-0133">Cell shape</keyword>
<evidence type="ECO:0000256" key="6">
    <source>
        <dbReference type="PROSITE-ProRule" id="PRU01373"/>
    </source>
</evidence>
<evidence type="ECO:0000256" key="3">
    <source>
        <dbReference type="ARBA" id="ARBA00022960"/>
    </source>
</evidence>
<dbReference type="Gene3D" id="2.40.440.10">
    <property type="entry name" value="L,D-transpeptidase catalytic domain-like"/>
    <property type="match status" value="1"/>
</dbReference>
<dbReference type="CDD" id="cd16913">
    <property type="entry name" value="YkuD_like"/>
    <property type="match status" value="1"/>
</dbReference>
<comment type="caution">
    <text evidence="10">The sequence shown here is derived from an EMBL/GenBank/DDBJ whole genome shotgun (WGS) entry which is preliminary data.</text>
</comment>
<feature type="region of interest" description="Disordered" evidence="7">
    <location>
        <begin position="28"/>
        <end position="98"/>
    </location>
</feature>
<dbReference type="InterPro" id="IPR036366">
    <property type="entry name" value="PGBDSf"/>
</dbReference>
<keyword evidence="2" id="KW-0808">Transferase</keyword>
<dbReference type="SUPFAM" id="SSF47090">
    <property type="entry name" value="PGBD-like"/>
    <property type="match status" value="1"/>
</dbReference>
<gene>
    <name evidence="10" type="ORF">Asi02nite_56940</name>
</gene>
<feature type="domain" description="L,D-TPase catalytic" evidence="9">
    <location>
        <begin position="168"/>
        <end position="280"/>
    </location>
</feature>
<feature type="compositionally biased region" description="Pro residues" evidence="7">
    <location>
        <begin position="53"/>
        <end position="65"/>
    </location>
</feature>
<dbReference type="PANTHER" id="PTHR30582:SF33">
    <property type="entry name" value="EXPORTED PROTEIN"/>
    <property type="match status" value="1"/>
</dbReference>
<dbReference type="InterPro" id="IPR036365">
    <property type="entry name" value="PGBD-like_sf"/>
</dbReference>